<keyword evidence="3" id="KW-1185">Reference proteome</keyword>
<accession>A0ABQ4RVX1</accession>
<proteinExistence type="predicted"/>
<reference evidence="2" key="1">
    <citation type="journal article" date="2021" name="Front. Microbiol.">
        <title>Comprehensive Comparative Genomics and Phenotyping of Methylobacterium Species.</title>
        <authorList>
            <person name="Alessa O."/>
            <person name="Ogura Y."/>
            <person name="Fujitani Y."/>
            <person name="Takami H."/>
            <person name="Hayashi T."/>
            <person name="Sahin N."/>
            <person name="Tani A."/>
        </authorList>
    </citation>
    <scope>NUCLEOTIDE SEQUENCE</scope>
    <source>
        <strain evidence="2">DSM 19015</strain>
    </source>
</reference>
<dbReference type="Proteomes" id="UP001055125">
    <property type="component" value="Unassembled WGS sequence"/>
</dbReference>
<protein>
    <submittedName>
        <fullName evidence="2">Uncharacterized protein</fullName>
    </submittedName>
</protein>
<gene>
    <name evidence="2" type="ORF">OCOJLMKI_1728</name>
</gene>
<feature type="region of interest" description="Disordered" evidence="1">
    <location>
        <begin position="121"/>
        <end position="157"/>
    </location>
</feature>
<name>A0ABQ4RVX1_9HYPH</name>
<evidence type="ECO:0000256" key="1">
    <source>
        <dbReference type="SAM" id="MobiDB-lite"/>
    </source>
</evidence>
<evidence type="ECO:0000313" key="2">
    <source>
        <dbReference type="EMBL" id="GJD94525.1"/>
    </source>
</evidence>
<dbReference type="RefSeq" id="WP_238243699.1">
    <property type="nucleotide sequence ID" value="NZ_BPQP01000024.1"/>
</dbReference>
<sequence>MADTLAEVDRGVVNAEERIESDRILAEREVAAARLERDSKAIDAAAERVRRAVSDLAAANAALTAAITPESAPLFTNRTMHGMRNGAPPERVSAYLTGHMLATAMPLLDIAEAGRQEKFGSVSAKPIEATDGETPARSLLTDGASDPNARRSSRDSLLNRGPIPQCHGYRCRRRVDCRCTILAVIVHAVRPCAQAGMIVVRVIPVHPILEQSSCSLVVALEVSCPLSRRHIQPPVLGLRSILAHPFIAAARRQELVQLGPEPLENGHTDTAAHSRRSDFSLCLPRSAACRRGAQSAARSGAVSCINETGPPMGRRVARSPKARGTLGMPDGYGWSGSPVFLAPAAEF</sequence>
<evidence type="ECO:0000313" key="3">
    <source>
        <dbReference type="Proteomes" id="UP001055125"/>
    </source>
</evidence>
<comment type="caution">
    <text evidence="2">The sequence shown here is derived from an EMBL/GenBank/DDBJ whole genome shotgun (WGS) entry which is preliminary data.</text>
</comment>
<reference evidence="2" key="2">
    <citation type="submission" date="2021-08" db="EMBL/GenBank/DDBJ databases">
        <authorList>
            <person name="Tani A."/>
            <person name="Ola A."/>
            <person name="Ogura Y."/>
            <person name="Katsura K."/>
            <person name="Hayashi T."/>
        </authorList>
    </citation>
    <scope>NUCLEOTIDE SEQUENCE</scope>
    <source>
        <strain evidence="2">DSM 19015</strain>
    </source>
</reference>
<dbReference type="EMBL" id="BPQP01000024">
    <property type="protein sequence ID" value="GJD94525.1"/>
    <property type="molecule type" value="Genomic_DNA"/>
</dbReference>
<organism evidence="2 3">
    <name type="scientific">Methylobacterium iners</name>
    <dbReference type="NCBI Taxonomy" id="418707"/>
    <lineage>
        <taxon>Bacteria</taxon>
        <taxon>Pseudomonadati</taxon>
        <taxon>Pseudomonadota</taxon>
        <taxon>Alphaproteobacteria</taxon>
        <taxon>Hyphomicrobiales</taxon>
        <taxon>Methylobacteriaceae</taxon>
        <taxon>Methylobacterium</taxon>
    </lineage>
</organism>